<comment type="caution">
    <text evidence="1">The sequence shown here is derived from an EMBL/GenBank/DDBJ whole genome shotgun (WGS) entry which is preliminary data.</text>
</comment>
<gene>
    <name evidence="1" type="ORF">BDM02DRAFT_3133071</name>
</gene>
<evidence type="ECO:0000313" key="1">
    <source>
        <dbReference type="EMBL" id="KAF9642468.1"/>
    </source>
</evidence>
<proteinExistence type="predicted"/>
<keyword evidence="2" id="KW-1185">Reference proteome</keyword>
<organism evidence="1 2">
    <name type="scientific">Thelephora ganbajun</name>
    <name type="common">Ganba fungus</name>
    <dbReference type="NCBI Taxonomy" id="370292"/>
    <lineage>
        <taxon>Eukaryota</taxon>
        <taxon>Fungi</taxon>
        <taxon>Dikarya</taxon>
        <taxon>Basidiomycota</taxon>
        <taxon>Agaricomycotina</taxon>
        <taxon>Agaricomycetes</taxon>
        <taxon>Thelephorales</taxon>
        <taxon>Thelephoraceae</taxon>
        <taxon>Thelephora</taxon>
    </lineage>
</organism>
<sequence>MGTRAEHPGQLPQIPVGAHYLSKVNWLNCLPERRDVTRPWLTFDFVDPTPKFRRMGPGFNWSAPPADVPEGENPDNVLDEFVQGQTLPVTVPGYSQKFMIELINDDGNKTEEEIMFGYDDKSLCTVKVYTIIRRSDLTKEQKQLIPPTRQELSAPRTYKIHEGYRRILAGFLCEIELMTGGLQNNHNCLFRGTYLTMVLNFFARELKEVTDGSDAEWRSAALNPLLQCQLWGLQDQETAMVKLDVGMTLDEALGFYLMKDPLDPDNVKELLRNLIYVWPVRWSLGHLHKPTNHRDSYYEASHHTQHALETFTKTPNYHTNAVLFEYERQIVINEGIDHFFQFHGLIEEDQSDISGLAAEAEPH</sequence>
<reference evidence="1" key="2">
    <citation type="journal article" date="2020" name="Nat. Commun.">
        <title>Large-scale genome sequencing of mycorrhizal fungi provides insights into the early evolution of symbiotic traits.</title>
        <authorList>
            <person name="Miyauchi S."/>
            <person name="Kiss E."/>
            <person name="Kuo A."/>
            <person name="Drula E."/>
            <person name="Kohler A."/>
            <person name="Sanchez-Garcia M."/>
            <person name="Morin E."/>
            <person name="Andreopoulos B."/>
            <person name="Barry K.W."/>
            <person name="Bonito G."/>
            <person name="Buee M."/>
            <person name="Carver A."/>
            <person name="Chen C."/>
            <person name="Cichocki N."/>
            <person name="Clum A."/>
            <person name="Culley D."/>
            <person name="Crous P.W."/>
            <person name="Fauchery L."/>
            <person name="Girlanda M."/>
            <person name="Hayes R.D."/>
            <person name="Keri Z."/>
            <person name="LaButti K."/>
            <person name="Lipzen A."/>
            <person name="Lombard V."/>
            <person name="Magnuson J."/>
            <person name="Maillard F."/>
            <person name="Murat C."/>
            <person name="Nolan M."/>
            <person name="Ohm R.A."/>
            <person name="Pangilinan J."/>
            <person name="Pereira M.F."/>
            <person name="Perotto S."/>
            <person name="Peter M."/>
            <person name="Pfister S."/>
            <person name="Riley R."/>
            <person name="Sitrit Y."/>
            <person name="Stielow J.B."/>
            <person name="Szollosi G."/>
            <person name="Zifcakova L."/>
            <person name="Stursova M."/>
            <person name="Spatafora J.W."/>
            <person name="Tedersoo L."/>
            <person name="Vaario L.M."/>
            <person name="Yamada A."/>
            <person name="Yan M."/>
            <person name="Wang P."/>
            <person name="Xu J."/>
            <person name="Bruns T."/>
            <person name="Baldrian P."/>
            <person name="Vilgalys R."/>
            <person name="Dunand C."/>
            <person name="Henrissat B."/>
            <person name="Grigoriev I.V."/>
            <person name="Hibbett D."/>
            <person name="Nagy L.G."/>
            <person name="Martin F.M."/>
        </authorList>
    </citation>
    <scope>NUCLEOTIDE SEQUENCE</scope>
    <source>
        <strain evidence="1">P2</strain>
    </source>
</reference>
<protein>
    <submittedName>
        <fullName evidence="1">Uncharacterized protein</fullName>
    </submittedName>
</protein>
<reference evidence="1" key="1">
    <citation type="submission" date="2019-10" db="EMBL/GenBank/DDBJ databases">
        <authorList>
            <consortium name="DOE Joint Genome Institute"/>
            <person name="Kuo A."/>
            <person name="Miyauchi S."/>
            <person name="Kiss E."/>
            <person name="Drula E."/>
            <person name="Kohler A."/>
            <person name="Sanchez-Garcia M."/>
            <person name="Andreopoulos B."/>
            <person name="Barry K.W."/>
            <person name="Bonito G."/>
            <person name="Buee M."/>
            <person name="Carver A."/>
            <person name="Chen C."/>
            <person name="Cichocki N."/>
            <person name="Clum A."/>
            <person name="Culley D."/>
            <person name="Crous P.W."/>
            <person name="Fauchery L."/>
            <person name="Girlanda M."/>
            <person name="Hayes R."/>
            <person name="Keri Z."/>
            <person name="Labutti K."/>
            <person name="Lipzen A."/>
            <person name="Lombard V."/>
            <person name="Magnuson J."/>
            <person name="Maillard F."/>
            <person name="Morin E."/>
            <person name="Murat C."/>
            <person name="Nolan M."/>
            <person name="Ohm R."/>
            <person name="Pangilinan J."/>
            <person name="Pereira M."/>
            <person name="Perotto S."/>
            <person name="Peter M."/>
            <person name="Riley R."/>
            <person name="Sitrit Y."/>
            <person name="Stielow B."/>
            <person name="Szollosi G."/>
            <person name="Zifcakova L."/>
            <person name="Stursova M."/>
            <person name="Spatafora J.W."/>
            <person name="Tedersoo L."/>
            <person name="Vaario L.-M."/>
            <person name="Yamada A."/>
            <person name="Yan M."/>
            <person name="Wang P."/>
            <person name="Xu J."/>
            <person name="Bruns T."/>
            <person name="Baldrian P."/>
            <person name="Vilgalys R."/>
            <person name="Henrissat B."/>
            <person name="Grigoriev I.V."/>
            <person name="Hibbett D."/>
            <person name="Nagy L.G."/>
            <person name="Martin F.M."/>
        </authorList>
    </citation>
    <scope>NUCLEOTIDE SEQUENCE</scope>
    <source>
        <strain evidence="1">P2</strain>
    </source>
</reference>
<name>A0ACB6YZ48_THEGA</name>
<dbReference type="Proteomes" id="UP000886501">
    <property type="component" value="Unassembled WGS sequence"/>
</dbReference>
<evidence type="ECO:0000313" key="2">
    <source>
        <dbReference type="Proteomes" id="UP000886501"/>
    </source>
</evidence>
<accession>A0ACB6YZ48</accession>
<dbReference type="EMBL" id="MU118455">
    <property type="protein sequence ID" value="KAF9642468.1"/>
    <property type="molecule type" value="Genomic_DNA"/>
</dbReference>